<dbReference type="CDD" id="cd18787">
    <property type="entry name" value="SF2_C_DEAD"/>
    <property type="match status" value="1"/>
</dbReference>
<dbReference type="CDD" id="cd00268">
    <property type="entry name" value="DEADc"/>
    <property type="match status" value="1"/>
</dbReference>
<dbReference type="GO" id="GO:0033592">
    <property type="term" value="F:RNA strand annealing activity"/>
    <property type="evidence" value="ECO:0007669"/>
    <property type="project" value="TreeGrafter"/>
</dbReference>
<dbReference type="SMART" id="SM00490">
    <property type="entry name" value="HELICc"/>
    <property type="match status" value="1"/>
</dbReference>
<dbReference type="InterPro" id="IPR014001">
    <property type="entry name" value="Helicase_ATP-bd"/>
</dbReference>
<dbReference type="PANTHER" id="PTHR47963">
    <property type="entry name" value="DEAD-BOX ATP-DEPENDENT RNA HELICASE 47, MITOCHONDRIAL"/>
    <property type="match status" value="1"/>
</dbReference>
<dbReference type="InterPro" id="IPR014014">
    <property type="entry name" value="RNA_helicase_DEAD_Q_motif"/>
</dbReference>
<dbReference type="Gene3D" id="3.40.50.300">
    <property type="entry name" value="P-loop containing nucleotide triphosphate hydrolases"/>
    <property type="match status" value="2"/>
</dbReference>
<dbReference type="InterPro" id="IPR027417">
    <property type="entry name" value="P-loop_NTPase"/>
</dbReference>
<feature type="domain" description="DEAD-box RNA helicase Q" evidence="10">
    <location>
        <begin position="25"/>
        <end position="53"/>
    </location>
</feature>
<proteinExistence type="inferred from homology"/>
<name>L0F8D5_DESDL</name>
<keyword evidence="4 6" id="KW-0067">ATP-binding</keyword>
<evidence type="ECO:0000256" key="5">
    <source>
        <dbReference type="PROSITE-ProRule" id="PRU00552"/>
    </source>
</evidence>
<evidence type="ECO:0000259" key="9">
    <source>
        <dbReference type="PROSITE" id="PS51194"/>
    </source>
</evidence>
<dbReference type="SUPFAM" id="SSF52540">
    <property type="entry name" value="P-loop containing nucleoside triphosphate hydrolases"/>
    <property type="match status" value="1"/>
</dbReference>
<evidence type="ECO:0000313" key="12">
    <source>
        <dbReference type="Proteomes" id="UP000010797"/>
    </source>
</evidence>
<dbReference type="GO" id="GO:0005829">
    <property type="term" value="C:cytosol"/>
    <property type="evidence" value="ECO:0007669"/>
    <property type="project" value="TreeGrafter"/>
</dbReference>
<evidence type="ECO:0000256" key="6">
    <source>
        <dbReference type="RuleBase" id="RU000492"/>
    </source>
</evidence>
<evidence type="ECO:0000259" key="10">
    <source>
        <dbReference type="PROSITE" id="PS51195"/>
    </source>
</evidence>
<dbReference type="eggNOG" id="COG0513">
    <property type="taxonomic scope" value="Bacteria"/>
</dbReference>
<keyword evidence="1 6" id="KW-0547">Nucleotide-binding</keyword>
<dbReference type="PANTHER" id="PTHR47963:SF7">
    <property type="entry name" value="ATP-DEPENDENT RNA HELICASE YFML-RELATED"/>
    <property type="match status" value="1"/>
</dbReference>
<feature type="domain" description="Helicase C-terminal" evidence="9">
    <location>
        <begin position="255"/>
        <end position="399"/>
    </location>
</feature>
<dbReference type="EMBL" id="CP003344">
    <property type="protein sequence ID" value="AGA69457.1"/>
    <property type="molecule type" value="Genomic_DNA"/>
</dbReference>
<dbReference type="InterPro" id="IPR050547">
    <property type="entry name" value="DEAD_box_RNA_helicases"/>
</dbReference>
<evidence type="ECO:0000256" key="1">
    <source>
        <dbReference type="ARBA" id="ARBA00022741"/>
    </source>
</evidence>
<dbReference type="Pfam" id="PF00271">
    <property type="entry name" value="Helicase_C"/>
    <property type="match status" value="1"/>
</dbReference>
<feature type="domain" description="Helicase ATP-binding" evidence="8">
    <location>
        <begin position="56"/>
        <end position="228"/>
    </location>
</feature>
<dbReference type="Proteomes" id="UP000010797">
    <property type="component" value="Chromosome"/>
</dbReference>
<dbReference type="KEGG" id="ddl:Desdi_2012"/>
<organism evidence="11 12">
    <name type="scientific">Desulfitobacterium dichloroeliminans (strain LMG P-21439 / DCA1)</name>
    <dbReference type="NCBI Taxonomy" id="871963"/>
    <lineage>
        <taxon>Bacteria</taxon>
        <taxon>Bacillati</taxon>
        <taxon>Bacillota</taxon>
        <taxon>Clostridia</taxon>
        <taxon>Eubacteriales</taxon>
        <taxon>Desulfitobacteriaceae</taxon>
        <taxon>Desulfitobacterium</taxon>
    </lineage>
</organism>
<keyword evidence="2 6" id="KW-0378">Hydrolase</keyword>
<keyword evidence="3 6" id="KW-0347">Helicase</keyword>
<feature type="region of interest" description="Disordered" evidence="7">
    <location>
        <begin position="405"/>
        <end position="432"/>
    </location>
</feature>
<comment type="similarity">
    <text evidence="6">Belongs to the DEAD box helicase family.</text>
</comment>
<evidence type="ECO:0000259" key="8">
    <source>
        <dbReference type="PROSITE" id="PS51192"/>
    </source>
</evidence>
<evidence type="ECO:0000256" key="3">
    <source>
        <dbReference type="ARBA" id="ARBA00022806"/>
    </source>
</evidence>
<reference evidence="12" key="1">
    <citation type="submission" date="2012-02" db="EMBL/GenBank/DDBJ databases">
        <title>Complete sequence of Desulfitobacterium dichloroeliminans LMG P-21439.</title>
        <authorList>
            <person name="Lucas S."/>
            <person name="Han J."/>
            <person name="Lapidus A."/>
            <person name="Cheng J.-F."/>
            <person name="Goodwin L."/>
            <person name="Pitluck S."/>
            <person name="Peters L."/>
            <person name="Ovchinnikova G."/>
            <person name="Teshima H."/>
            <person name="Detter J.C."/>
            <person name="Han C."/>
            <person name="Tapia R."/>
            <person name="Land M."/>
            <person name="Hauser L."/>
            <person name="Kyrpides N."/>
            <person name="Ivanova N."/>
            <person name="Pagani I."/>
            <person name="Kruse T."/>
            <person name="de Vos W.M."/>
            <person name="Boon N."/>
            <person name="Smidt H."/>
            <person name="Woyke T."/>
        </authorList>
    </citation>
    <scope>NUCLEOTIDE SEQUENCE [LARGE SCALE GENOMIC DNA]</scope>
    <source>
        <strain evidence="12">LMG P-21439 / DCA1</strain>
    </source>
</reference>
<dbReference type="GO" id="GO:0005524">
    <property type="term" value="F:ATP binding"/>
    <property type="evidence" value="ECO:0007669"/>
    <property type="project" value="UniProtKB-KW"/>
</dbReference>
<dbReference type="AlphaFoldDB" id="L0F8D5"/>
<dbReference type="InterPro" id="IPR001650">
    <property type="entry name" value="Helicase_C-like"/>
</dbReference>
<feature type="compositionally biased region" description="Basic and acidic residues" evidence="7">
    <location>
        <begin position="405"/>
        <end position="425"/>
    </location>
</feature>
<sequence>MSQTISVIMRVSKKGEGVTTMETAQSFVQLGVHSLLVDALQKEKIIEPTKIQQEAIPLILNNQDVVGQAETGSGKTLAYLLPIIQKIDLLKKENQALILTPTHELALQVQRQIQSLAEHLGGTITSAAVIGNVNITRQIEKLKEKPQIIVGSAGRILELIQKKKISSQTIKTIVLDEADRLLDEKNLQTVKAVLKTTLKDRQVLLFSATVPPETVKQAADFLKDPAILRVTEKATVTPTIAHQYFLCEQRDKLELLRKLIRHLEPTRALIFINKSEEIEKTVERLKYHGLEAEAISGSADKDKRRQAMENFRNGKTNLLVASDLAARGLDIKNITHIFNLDLPEDPHLYLHRVGRTGRAGQSGVAISLATENEKHFITKIENTLKISIPLHNLTHGKVFLSKQKEQVEHNEHKERKGHKGYNDLRHSKKTKA</sequence>
<evidence type="ECO:0000256" key="4">
    <source>
        <dbReference type="ARBA" id="ARBA00022840"/>
    </source>
</evidence>
<dbReference type="InterPro" id="IPR044742">
    <property type="entry name" value="DEAD/DEAH_RhlB"/>
</dbReference>
<dbReference type="Pfam" id="PF00270">
    <property type="entry name" value="DEAD"/>
    <property type="match status" value="1"/>
</dbReference>
<dbReference type="HOGENOM" id="CLU_003041_1_3_9"/>
<protein>
    <submittedName>
        <fullName evidence="11">DNA/RNA helicase, superfamily II</fullName>
    </submittedName>
</protein>
<evidence type="ECO:0000256" key="2">
    <source>
        <dbReference type="ARBA" id="ARBA00022801"/>
    </source>
</evidence>
<dbReference type="GO" id="GO:0005840">
    <property type="term" value="C:ribosome"/>
    <property type="evidence" value="ECO:0007669"/>
    <property type="project" value="TreeGrafter"/>
</dbReference>
<dbReference type="SMART" id="SM00487">
    <property type="entry name" value="DEXDc"/>
    <property type="match status" value="1"/>
</dbReference>
<dbReference type="InterPro" id="IPR000629">
    <property type="entry name" value="RNA-helicase_DEAD-box_CS"/>
</dbReference>
<gene>
    <name evidence="11" type="ordered locus">Desdi_2012</name>
</gene>
<dbReference type="GO" id="GO:0016787">
    <property type="term" value="F:hydrolase activity"/>
    <property type="evidence" value="ECO:0007669"/>
    <property type="project" value="UniProtKB-KW"/>
</dbReference>
<dbReference type="PROSITE" id="PS51192">
    <property type="entry name" value="HELICASE_ATP_BIND_1"/>
    <property type="match status" value="1"/>
</dbReference>
<evidence type="ECO:0000256" key="7">
    <source>
        <dbReference type="SAM" id="MobiDB-lite"/>
    </source>
</evidence>
<dbReference type="STRING" id="871963.Desdi_2012"/>
<dbReference type="GO" id="GO:0009409">
    <property type="term" value="P:response to cold"/>
    <property type="evidence" value="ECO:0007669"/>
    <property type="project" value="TreeGrafter"/>
</dbReference>
<dbReference type="PROSITE" id="PS51195">
    <property type="entry name" value="Q_MOTIF"/>
    <property type="match status" value="1"/>
</dbReference>
<feature type="short sequence motif" description="Q motif" evidence="5">
    <location>
        <begin position="25"/>
        <end position="53"/>
    </location>
</feature>
<keyword evidence="12" id="KW-1185">Reference proteome</keyword>
<accession>L0F8D5</accession>
<dbReference type="GO" id="GO:0003724">
    <property type="term" value="F:RNA helicase activity"/>
    <property type="evidence" value="ECO:0007669"/>
    <property type="project" value="InterPro"/>
</dbReference>
<dbReference type="PROSITE" id="PS51194">
    <property type="entry name" value="HELICASE_CTER"/>
    <property type="match status" value="1"/>
</dbReference>
<dbReference type="PROSITE" id="PS00039">
    <property type="entry name" value="DEAD_ATP_HELICASE"/>
    <property type="match status" value="1"/>
</dbReference>
<dbReference type="InterPro" id="IPR011545">
    <property type="entry name" value="DEAD/DEAH_box_helicase_dom"/>
</dbReference>
<evidence type="ECO:0000313" key="11">
    <source>
        <dbReference type="EMBL" id="AGA69457.1"/>
    </source>
</evidence>